<dbReference type="AlphaFoldDB" id="Q0AR81"/>
<evidence type="ECO:0000259" key="3">
    <source>
        <dbReference type="Pfam" id="PF14295"/>
    </source>
</evidence>
<dbReference type="STRING" id="394221.Mmar10_0913"/>
<dbReference type="RefSeq" id="WP_011642853.1">
    <property type="nucleotide sequence ID" value="NC_008347.1"/>
</dbReference>
<evidence type="ECO:0000256" key="2">
    <source>
        <dbReference type="SAM" id="SignalP"/>
    </source>
</evidence>
<evidence type="ECO:0000313" key="5">
    <source>
        <dbReference type="Proteomes" id="UP000001964"/>
    </source>
</evidence>
<name>Q0AR81_MARMM</name>
<accession>Q0AR81</accession>
<organism evidence="4 5">
    <name type="scientific">Maricaulis maris (strain MCS10)</name>
    <name type="common">Caulobacter maris</name>
    <dbReference type="NCBI Taxonomy" id="394221"/>
    <lineage>
        <taxon>Bacteria</taxon>
        <taxon>Pseudomonadati</taxon>
        <taxon>Pseudomonadota</taxon>
        <taxon>Alphaproteobacteria</taxon>
        <taxon>Maricaulales</taxon>
        <taxon>Maricaulaceae</taxon>
        <taxon>Maricaulis</taxon>
    </lineage>
</organism>
<gene>
    <name evidence="4" type="ordered locus">Mmar10_0913</name>
</gene>
<dbReference type="OrthoDB" id="7632054at2"/>
<dbReference type="eggNOG" id="ENOG502ZQ98">
    <property type="taxonomic scope" value="Bacteria"/>
</dbReference>
<dbReference type="InterPro" id="IPR003609">
    <property type="entry name" value="Pan_app"/>
</dbReference>
<keyword evidence="5" id="KW-1185">Reference proteome</keyword>
<keyword evidence="2" id="KW-0732">Signal</keyword>
<evidence type="ECO:0000313" key="4">
    <source>
        <dbReference type="EMBL" id="ABI65206.1"/>
    </source>
</evidence>
<feature type="chain" id="PRO_5004168316" description="Apple domain-containing protein" evidence="2">
    <location>
        <begin position="23"/>
        <end position="127"/>
    </location>
</feature>
<evidence type="ECO:0000256" key="1">
    <source>
        <dbReference type="SAM" id="MobiDB-lite"/>
    </source>
</evidence>
<proteinExistence type="predicted"/>
<dbReference type="KEGG" id="mmr:Mmar10_0913"/>
<dbReference type="Proteomes" id="UP000001964">
    <property type="component" value="Chromosome"/>
</dbReference>
<sequence precursor="true">MTGRGLVAVLVLAGLAVTPAVADDVLHGHARRGAVYQTLAADSLTPRACAALCDADGTCQSWVWTRAELTGSEPACSLLSAAPTPYPAPGRVTGLSQAIASRIDAAAERPPSDREIPALRATLDGPH</sequence>
<protein>
    <recommendedName>
        <fullName evidence="3">Apple domain-containing protein</fullName>
    </recommendedName>
</protein>
<feature type="region of interest" description="Disordered" evidence="1">
    <location>
        <begin position="104"/>
        <end position="127"/>
    </location>
</feature>
<feature type="signal peptide" evidence="2">
    <location>
        <begin position="1"/>
        <end position="22"/>
    </location>
</feature>
<dbReference type="HOGENOM" id="CLU_1967921_0_0_5"/>
<feature type="compositionally biased region" description="Basic and acidic residues" evidence="1">
    <location>
        <begin position="105"/>
        <end position="117"/>
    </location>
</feature>
<dbReference type="Pfam" id="PF14295">
    <property type="entry name" value="PAN_4"/>
    <property type="match status" value="1"/>
</dbReference>
<reference evidence="4 5" key="1">
    <citation type="submission" date="2006-08" db="EMBL/GenBank/DDBJ databases">
        <title>Complete sequence of Maricaulis maris MCS10.</title>
        <authorList>
            <consortium name="US DOE Joint Genome Institute"/>
            <person name="Copeland A."/>
            <person name="Lucas S."/>
            <person name="Lapidus A."/>
            <person name="Barry K."/>
            <person name="Detter J.C."/>
            <person name="Glavina del Rio T."/>
            <person name="Hammon N."/>
            <person name="Israni S."/>
            <person name="Dalin E."/>
            <person name="Tice H."/>
            <person name="Pitluck S."/>
            <person name="Saunders E."/>
            <person name="Brettin T."/>
            <person name="Bruce D."/>
            <person name="Han C."/>
            <person name="Tapia R."/>
            <person name="Gilna P."/>
            <person name="Schmutz J."/>
            <person name="Larimer F."/>
            <person name="Land M."/>
            <person name="Hauser L."/>
            <person name="Kyrpides N."/>
            <person name="Mikhailova N."/>
            <person name="Viollier P."/>
            <person name="Stephens C."/>
            <person name="Richardson P."/>
        </authorList>
    </citation>
    <scope>NUCLEOTIDE SEQUENCE [LARGE SCALE GENOMIC DNA]</scope>
    <source>
        <strain evidence="4 5">MCS10</strain>
    </source>
</reference>
<feature type="domain" description="Apple" evidence="3">
    <location>
        <begin position="30"/>
        <end position="78"/>
    </location>
</feature>
<dbReference type="Gene3D" id="3.50.4.10">
    <property type="entry name" value="Hepatocyte Growth Factor"/>
    <property type="match status" value="1"/>
</dbReference>
<dbReference type="EMBL" id="CP000449">
    <property type="protein sequence ID" value="ABI65206.1"/>
    <property type="molecule type" value="Genomic_DNA"/>
</dbReference>